<evidence type="ECO:0000259" key="8">
    <source>
        <dbReference type="PROSITE" id="PS50109"/>
    </source>
</evidence>
<dbReference type="InterPro" id="IPR050736">
    <property type="entry name" value="Sensor_HK_Regulatory"/>
</dbReference>
<dbReference type="InterPro" id="IPR003594">
    <property type="entry name" value="HATPase_dom"/>
</dbReference>
<dbReference type="Gene3D" id="1.10.287.130">
    <property type="match status" value="1"/>
</dbReference>
<gene>
    <name evidence="9" type="ORF">DVJ77_18840</name>
</gene>
<dbReference type="EMBL" id="QQAH01000020">
    <property type="protein sequence ID" value="RDD80200.1"/>
    <property type="molecule type" value="Genomic_DNA"/>
</dbReference>
<keyword evidence="4" id="KW-0808">Transferase</keyword>
<dbReference type="PANTHER" id="PTHR43711:SF31">
    <property type="entry name" value="HISTIDINE KINASE"/>
    <property type="match status" value="1"/>
</dbReference>
<dbReference type="SUPFAM" id="SSF55874">
    <property type="entry name" value="ATPase domain of HSP90 chaperone/DNA topoisomerase II/histidine kinase"/>
    <property type="match status" value="1"/>
</dbReference>
<dbReference type="Pfam" id="PF02518">
    <property type="entry name" value="HATPase_c"/>
    <property type="match status" value="1"/>
</dbReference>
<dbReference type="Gene3D" id="3.30.565.10">
    <property type="entry name" value="Histidine kinase-like ATPase, C-terminal domain"/>
    <property type="match status" value="1"/>
</dbReference>
<comment type="caution">
    <text evidence="9">The sequence shown here is derived from an EMBL/GenBank/DDBJ whole genome shotgun (WGS) entry which is preliminary data.</text>
</comment>
<dbReference type="Pfam" id="PF00512">
    <property type="entry name" value="HisKA"/>
    <property type="match status" value="1"/>
</dbReference>
<feature type="transmembrane region" description="Helical" evidence="7">
    <location>
        <begin position="36"/>
        <end position="57"/>
    </location>
</feature>
<keyword evidence="6" id="KW-0902">Two-component regulatory system</keyword>
<evidence type="ECO:0000256" key="3">
    <source>
        <dbReference type="ARBA" id="ARBA00022553"/>
    </source>
</evidence>
<dbReference type="GO" id="GO:0000155">
    <property type="term" value="F:phosphorelay sensor kinase activity"/>
    <property type="evidence" value="ECO:0007669"/>
    <property type="project" value="InterPro"/>
</dbReference>
<accession>A0A369UKS5</accession>
<dbReference type="Proteomes" id="UP000253782">
    <property type="component" value="Unassembled WGS sequence"/>
</dbReference>
<dbReference type="AlphaFoldDB" id="A0A369UKS5"/>
<dbReference type="PANTHER" id="PTHR43711">
    <property type="entry name" value="TWO-COMPONENT HISTIDINE KINASE"/>
    <property type="match status" value="1"/>
</dbReference>
<feature type="transmembrane region" description="Helical" evidence="7">
    <location>
        <begin position="63"/>
        <end position="83"/>
    </location>
</feature>
<dbReference type="EC" id="2.7.13.3" evidence="2"/>
<evidence type="ECO:0000256" key="7">
    <source>
        <dbReference type="SAM" id="Phobius"/>
    </source>
</evidence>
<dbReference type="RefSeq" id="WP_114847078.1">
    <property type="nucleotide sequence ID" value="NZ_JBHSPE010000010.1"/>
</dbReference>
<keyword evidence="7" id="KW-1133">Transmembrane helix</keyword>
<name>A0A369UKS5_9GAMM</name>
<dbReference type="InterPro" id="IPR036097">
    <property type="entry name" value="HisK_dim/P_sf"/>
</dbReference>
<dbReference type="SMART" id="SM00387">
    <property type="entry name" value="HATPase_c"/>
    <property type="match status" value="1"/>
</dbReference>
<dbReference type="OrthoDB" id="9770795at2"/>
<keyword evidence="5 9" id="KW-0418">Kinase</keyword>
<evidence type="ECO:0000256" key="5">
    <source>
        <dbReference type="ARBA" id="ARBA00022777"/>
    </source>
</evidence>
<keyword evidence="3" id="KW-0597">Phosphoprotein</keyword>
<keyword evidence="7" id="KW-0812">Transmembrane</keyword>
<dbReference type="SMART" id="SM00388">
    <property type="entry name" value="HisKA"/>
    <property type="match status" value="1"/>
</dbReference>
<protein>
    <recommendedName>
        <fullName evidence="2">histidine kinase</fullName>
        <ecNumber evidence="2">2.7.13.3</ecNumber>
    </recommendedName>
</protein>
<organism evidence="9 10">
    <name type="scientific">Dyella tabacisoli</name>
    <dbReference type="NCBI Taxonomy" id="2282381"/>
    <lineage>
        <taxon>Bacteria</taxon>
        <taxon>Pseudomonadati</taxon>
        <taxon>Pseudomonadota</taxon>
        <taxon>Gammaproteobacteria</taxon>
        <taxon>Lysobacterales</taxon>
        <taxon>Rhodanobacteraceae</taxon>
        <taxon>Dyella</taxon>
    </lineage>
</organism>
<dbReference type="CDD" id="cd00082">
    <property type="entry name" value="HisKA"/>
    <property type="match status" value="1"/>
</dbReference>
<dbReference type="InterPro" id="IPR003661">
    <property type="entry name" value="HisK_dim/P_dom"/>
</dbReference>
<evidence type="ECO:0000313" key="10">
    <source>
        <dbReference type="Proteomes" id="UP000253782"/>
    </source>
</evidence>
<evidence type="ECO:0000313" key="9">
    <source>
        <dbReference type="EMBL" id="RDD80200.1"/>
    </source>
</evidence>
<sequence>MLPTPAALPRPADHADDTAAARPVKHLHDLGLLPRLFIDVALPCTIAVGAVVAILSLQEHSEWFAAICGSSIVLLALLSRWSLQHRVLAPLKQLQTALTGLLEGREALPSKSHGSAEFDQLDALAQRLSARLTEHRRDWASIQRSSAIDALDQLRQSQAAMRGKAQFMAQVGHHFRQPLQALQLFAASMHPGIDEQQAVLKQMRASISTMTRLLDALLEISRLDAGIVATHPARFFAADLFLRDRSWLSREAARRGVTLVWRGGHHGLHGDLALTTHLLLLLATNAITYTQGRVMIAARRRASSVRIEVRDNGPGIAAIHQQRIFEEFVQLHGSDADRGEGYGLGLAIAERVARVLGTRIGLRSEPGRGSLFWFELPGVASTQRTGIGRRRRVPHAQR</sequence>
<evidence type="ECO:0000256" key="1">
    <source>
        <dbReference type="ARBA" id="ARBA00000085"/>
    </source>
</evidence>
<evidence type="ECO:0000256" key="2">
    <source>
        <dbReference type="ARBA" id="ARBA00012438"/>
    </source>
</evidence>
<reference evidence="9 10" key="1">
    <citation type="submission" date="2018-07" db="EMBL/GenBank/DDBJ databases">
        <title>Dyella tabacisoli L4-6T, whole genome shotgun sequence.</title>
        <authorList>
            <person name="Zhou X.-K."/>
            <person name="Li W.-J."/>
            <person name="Duan Y.-Q."/>
        </authorList>
    </citation>
    <scope>NUCLEOTIDE SEQUENCE [LARGE SCALE GENOMIC DNA]</scope>
    <source>
        <strain evidence="9 10">L4-6</strain>
    </source>
</reference>
<evidence type="ECO:0000256" key="4">
    <source>
        <dbReference type="ARBA" id="ARBA00022679"/>
    </source>
</evidence>
<keyword evidence="10" id="KW-1185">Reference proteome</keyword>
<dbReference type="PROSITE" id="PS50109">
    <property type="entry name" value="HIS_KIN"/>
    <property type="match status" value="1"/>
</dbReference>
<dbReference type="InterPro" id="IPR036890">
    <property type="entry name" value="HATPase_C_sf"/>
</dbReference>
<dbReference type="CDD" id="cd00075">
    <property type="entry name" value="HATPase"/>
    <property type="match status" value="1"/>
</dbReference>
<dbReference type="InterPro" id="IPR004358">
    <property type="entry name" value="Sig_transdc_His_kin-like_C"/>
</dbReference>
<proteinExistence type="predicted"/>
<feature type="domain" description="Histidine kinase" evidence="8">
    <location>
        <begin position="170"/>
        <end position="380"/>
    </location>
</feature>
<dbReference type="PRINTS" id="PR00344">
    <property type="entry name" value="BCTRLSENSOR"/>
</dbReference>
<dbReference type="InterPro" id="IPR005467">
    <property type="entry name" value="His_kinase_dom"/>
</dbReference>
<keyword evidence="7" id="KW-0472">Membrane</keyword>
<dbReference type="SUPFAM" id="SSF47384">
    <property type="entry name" value="Homodimeric domain of signal transducing histidine kinase"/>
    <property type="match status" value="1"/>
</dbReference>
<comment type="catalytic activity">
    <reaction evidence="1">
        <text>ATP + protein L-histidine = ADP + protein N-phospho-L-histidine.</text>
        <dbReference type="EC" id="2.7.13.3"/>
    </reaction>
</comment>
<evidence type="ECO:0000256" key="6">
    <source>
        <dbReference type="ARBA" id="ARBA00023012"/>
    </source>
</evidence>